<dbReference type="OrthoDB" id="8991930at2"/>
<dbReference type="GO" id="GO:0016491">
    <property type="term" value="F:oxidoreductase activity"/>
    <property type="evidence" value="ECO:0007669"/>
    <property type="project" value="UniProtKB-KW"/>
</dbReference>
<dbReference type="PROSITE" id="PS00061">
    <property type="entry name" value="ADH_SHORT"/>
    <property type="match status" value="1"/>
</dbReference>
<dbReference type="FunFam" id="3.40.50.720:FF:000084">
    <property type="entry name" value="Short-chain dehydrogenase reductase"/>
    <property type="match status" value="1"/>
</dbReference>
<reference evidence="3 4" key="1">
    <citation type="submission" date="2016-10" db="EMBL/GenBank/DDBJ databases">
        <authorList>
            <person name="de Groot N.N."/>
        </authorList>
    </citation>
    <scope>NUCLEOTIDE SEQUENCE [LARGE SCALE GENOMIC DNA]</scope>
    <source>
        <strain evidence="3 4">DSM 45317</strain>
    </source>
</reference>
<dbReference type="STRING" id="504800.SAMN04488085_102233"/>
<dbReference type="PANTHER" id="PTHR24321">
    <property type="entry name" value="DEHYDROGENASES, SHORT CHAIN"/>
    <property type="match status" value="1"/>
</dbReference>
<dbReference type="PRINTS" id="PR00080">
    <property type="entry name" value="SDRFAMILY"/>
</dbReference>
<proteinExistence type="inferred from homology"/>
<keyword evidence="4" id="KW-1185">Reference proteome</keyword>
<dbReference type="Gene3D" id="3.40.50.720">
    <property type="entry name" value="NAD(P)-binding Rossmann-like Domain"/>
    <property type="match status" value="1"/>
</dbReference>
<dbReference type="InterPro" id="IPR002347">
    <property type="entry name" value="SDR_fam"/>
</dbReference>
<dbReference type="Proteomes" id="UP000199152">
    <property type="component" value="Unassembled WGS sequence"/>
</dbReference>
<dbReference type="RefSeq" id="WP_091321447.1">
    <property type="nucleotide sequence ID" value="NZ_FOSW01000002.1"/>
</dbReference>
<dbReference type="InterPro" id="IPR036291">
    <property type="entry name" value="NAD(P)-bd_dom_sf"/>
</dbReference>
<dbReference type="AlphaFoldDB" id="A0A1I4AHS1"/>
<evidence type="ECO:0000313" key="4">
    <source>
        <dbReference type="Proteomes" id="UP000199152"/>
    </source>
</evidence>
<sequence>MGTALAGKVAVITGGASGIGQATAERFAEEGADIVVGDIGPADETLRLVEKTGRRVLYVRTDTTVEADCDGLVAAAVAEFGRVDVGVASAGIATAAGPSNVQTRTASKDATHVVNLDVAAFQRVLDVNVTGLMMTGRALARQMLAQGTGGSIVNIASSAAKIPLAGASPYCVSKAGAWMLTKVMALELATTGIRVNAVGPGYTATPMIGGIEQNQAAYDLAMSITPMNRLGTPAEIAAACLFLTSSESSFMTGQMLHPAGGQFTG</sequence>
<dbReference type="InParanoid" id="A0A1I4AHS1"/>
<dbReference type="InterPro" id="IPR020904">
    <property type="entry name" value="Sc_DH/Rdtase_CS"/>
</dbReference>
<evidence type="ECO:0000256" key="1">
    <source>
        <dbReference type="ARBA" id="ARBA00006484"/>
    </source>
</evidence>
<dbReference type="PANTHER" id="PTHR24321:SF8">
    <property type="entry name" value="ESTRADIOL 17-BETA-DEHYDROGENASE 8-RELATED"/>
    <property type="match status" value="1"/>
</dbReference>
<comment type="similarity">
    <text evidence="1">Belongs to the short-chain dehydrogenases/reductases (SDR) family.</text>
</comment>
<dbReference type="EMBL" id="FOSW01000002">
    <property type="protein sequence ID" value="SFK55720.1"/>
    <property type="molecule type" value="Genomic_DNA"/>
</dbReference>
<evidence type="ECO:0000313" key="3">
    <source>
        <dbReference type="EMBL" id="SFK55720.1"/>
    </source>
</evidence>
<gene>
    <name evidence="3" type="ORF">SAMN04488085_102233</name>
</gene>
<dbReference type="CDD" id="cd05233">
    <property type="entry name" value="SDR_c"/>
    <property type="match status" value="1"/>
</dbReference>
<name>A0A1I4AHS1_9ACTN</name>
<accession>A0A1I4AHS1</accession>
<dbReference type="SUPFAM" id="SSF51735">
    <property type="entry name" value="NAD(P)-binding Rossmann-fold domains"/>
    <property type="match status" value="1"/>
</dbReference>
<evidence type="ECO:0000256" key="2">
    <source>
        <dbReference type="ARBA" id="ARBA00023002"/>
    </source>
</evidence>
<dbReference type="PRINTS" id="PR00081">
    <property type="entry name" value="GDHRDH"/>
</dbReference>
<protein>
    <submittedName>
        <fullName evidence="3">NAD(P)-dependent dehydrogenase, short-chain alcohol dehydrogenase family</fullName>
    </submittedName>
</protein>
<keyword evidence="2" id="KW-0560">Oxidoreductase</keyword>
<organism evidence="3 4">
    <name type="scientific">Geodermatophilus ruber</name>
    <dbReference type="NCBI Taxonomy" id="504800"/>
    <lineage>
        <taxon>Bacteria</taxon>
        <taxon>Bacillati</taxon>
        <taxon>Actinomycetota</taxon>
        <taxon>Actinomycetes</taxon>
        <taxon>Geodermatophilales</taxon>
        <taxon>Geodermatophilaceae</taxon>
        <taxon>Geodermatophilus</taxon>
    </lineage>
</organism>
<dbReference type="Pfam" id="PF13561">
    <property type="entry name" value="adh_short_C2"/>
    <property type="match status" value="1"/>
</dbReference>